<dbReference type="Pfam" id="PF02146">
    <property type="entry name" value="SIR2"/>
    <property type="match status" value="1"/>
</dbReference>
<dbReference type="Gene3D" id="3.40.50.1220">
    <property type="entry name" value="TPP-binding domain"/>
    <property type="match status" value="1"/>
</dbReference>
<evidence type="ECO:0000256" key="3">
    <source>
        <dbReference type="ARBA" id="ARBA00023027"/>
    </source>
</evidence>
<organism evidence="6">
    <name type="scientific">Leifsonia sp. NPDC080035</name>
    <dbReference type="NCBI Taxonomy" id="3143936"/>
    <lineage>
        <taxon>Bacteria</taxon>
        <taxon>Bacillati</taxon>
        <taxon>Actinomycetota</taxon>
        <taxon>Actinomycetes</taxon>
        <taxon>Micrococcales</taxon>
        <taxon>Microbacteriaceae</taxon>
        <taxon>Leifsonia</taxon>
    </lineage>
</organism>
<dbReference type="PANTHER" id="PTHR11085">
    <property type="entry name" value="NAD-DEPENDENT PROTEIN DEACYLASE SIRTUIN-5, MITOCHONDRIAL-RELATED"/>
    <property type="match status" value="1"/>
</dbReference>
<dbReference type="EC" id="2.3.1.286" evidence="1"/>
<dbReference type="SUPFAM" id="SSF52467">
    <property type="entry name" value="DHS-like NAD/FAD-binding domain"/>
    <property type="match status" value="1"/>
</dbReference>
<evidence type="ECO:0000256" key="2">
    <source>
        <dbReference type="ARBA" id="ARBA00022679"/>
    </source>
</evidence>
<dbReference type="InterPro" id="IPR029035">
    <property type="entry name" value="DHS-like_NAD/FAD-binding_dom"/>
</dbReference>
<keyword evidence="4" id="KW-0862">Zinc</keyword>
<dbReference type="InterPro" id="IPR050134">
    <property type="entry name" value="NAD-dep_sirtuin_deacylases"/>
</dbReference>
<dbReference type="GO" id="GO:0046872">
    <property type="term" value="F:metal ion binding"/>
    <property type="evidence" value="ECO:0007669"/>
    <property type="project" value="UniProtKB-KW"/>
</dbReference>
<feature type="active site" description="Proton acceptor" evidence="4">
    <location>
        <position position="127"/>
    </location>
</feature>
<gene>
    <name evidence="6" type="ORF">AAME72_17620</name>
</gene>
<dbReference type="InterPro" id="IPR003000">
    <property type="entry name" value="Sirtuin"/>
</dbReference>
<sequence length="281" mass="30264">MPTLAPAFTPELADGLDRATEVLAGRRVAVLTGAGVSTDSGIPDYRGEGAPKRTPMTFQQFLGDDHYRKRYWAGSHLGYPRFSAARPNDGHRALARLEEAGVTNGVVTQNVDGLHLQAGSRRVVELHGSVERIRCLVCGQIFARGAIKDRIDAANPQLDTEGEVEIAPDGDAIVRDVDAFVVPDCTVCGGHLKPDVVFFGEFIPPETYREASALVKTADALLIAGSSLTVNSGIRLLEEARRRKLPIVIVNRGETKGDSRATVKLNAGTTETLVELSRRLA</sequence>
<dbReference type="EMBL" id="CP157390">
    <property type="protein sequence ID" value="XBM47868.1"/>
    <property type="molecule type" value="Genomic_DNA"/>
</dbReference>
<evidence type="ECO:0000313" key="6">
    <source>
        <dbReference type="EMBL" id="XBM47868.1"/>
    </source>
</evidence>
<feature type="domain" description="Deacetylase sirtuin-type" evidence="5">
    <location>
        <begin position="6"/>
        <end position="281"/>
    </location>
</feature>
<protein>
    <recommendedName>
        <fullName evidence="1">protein acetyllysine N-acetyltransferase</fullName>
        <ecNumber evidence="1">2.3.1.286</ecNumber>
    </recommendedName>
</protein>
<feature type="binding site" evidence="4">
    <location>
        <position position="135"/>
    </location>
    <ligand>
        <name>Zn(2+)</name>
        <dbReference type="ChEBI" id="CHEBI:29105"/>
    </ligand>
</feature>
<accession>A0AAU7GCS7</accession>
<dbReference type="GO" id="GO:0017136">
    <property type="term" value="F:histone deacetylase activity, NAD-dependent"/>
    <property type="evidence" value="ECO:0007669"/>
    <property type="project" value="TreeGrafter"/>
</dbReference>
<evidence type="ECO:0000256" key="4">
    <source>
        <dbReference type="PROSITE-ProRule" id="PRU00236"/>
    </source>
</evidence>
<dbReference type="PROSITE" id="PS50305">
    <property type="entry name" value="SIRTUIN"/>
    <property type="match status" value="1"/>
</dbReference>
<keyword evidence="2 6" id="KW-0808">Transferase</keyword>
<feature type="binding site" evidence="4">
    <location>
        <position position="185"/>
    </location>
    <ligand>
        <name>Zn(2+)</name>
        <dbReference type="ChEBI" id="CHEBI:29105"/>
    </ligand>
</feature>
<dbReference type="InterPro" id="IPR026591">
    <property type="entry name" value="Sirtuin_cat_small_dom_sf"/>
</dbReference>
<dbReference type="Gene3D" id="3.30.1600.10">
    <property type="entry name" value="SIR2/SIRT2 'Small Domain"/>
    <property type="match status" value="1"/>
</dbReference>
<dbReference type="RefSeq" id="WP_348787833.1">
    <property type="nucleotide sequence ID" value="NZ_CP157390.1"/>
</dbReference>
<dbReference type="GO" id="GO:0070403">
    <property type="term" value="F:NAD+ binding"/>
    <property type="evidence" value="ECO:0007669"/>
    <property type="project" value="InterPro"/>
</dbReference>
<keyword evidence="3" id="KW-0520">NAD</keyword>
<feature type="binding site" evidence="4">
    <location>
        <position position="138"/>
    </location>
    <ligand>
        <name>Zn(2+)</name>
        <dbReference type="ChEBI" id="CHEBI:29105"/>
    </ligand>
</feature>
<evidence type="ECO:0000259" key="5">
    <source>
        <dbReference type="PROSITE" id="PS50305"/>
    </source>
</evidence>
<evidence type="ECO:0000256" key="1">
    <source>
        <dbReference type="ARBA" id="ARBA00012928"/>
    </source>
</evidence>
<reference evidence="6" key="1">
    <citation type="submission" date="2024-05" db="EMBL/GenBank/DDBJ databases">
        <title>The Natural Products Discovery Center: Release of the First 8490 Sequenced Strains for Exploring Actinobacteria Biosynthetic Diversity.</title>
        <authorList>
            <person name="Kalkreuter E."/>
            <person name="Kautsar S.A."/>
            <person name="Yang D."/>
            <person name="Bader C.D."/>
            <person name="Teijaro C.N."/>
            <person name="Fluegel L."/>
            <person name="Davis C.M."/>
            <person name="Simpson J.R."/>
            <person name="Lauterbach L."/>
            <person name="Steele A.D."/>
            <person name="Gui C."/>
            <person name="Meng S."/>
            <person name="Li G."/>
            <person name="Viehrig K."/>
            <person name="Ye F."/>
            <person name="Su P."/>
            <person name="Kiefer A.F."/>
            <person name="Nichols A."/>
            <person name="Cepeda A.J."/>
            <person name="Yan W."/>
            <person name="Fan B."/>
            <person name="Jiang Y."/>
            <person name="Adhikari A."/>
            <person name="Zheng C.-J."/>
            <person name="Schuster L."/>
            <person name="Cowan T.M."/>
            <person name="Smanski M.J."/>
            <person name="Chevrette M.G."/>
            <person name="de Carvalho L.P.S."/>
            <person name="Shen B."/>
        </authorList>
    </citation>
    <scope>NUCLEOTIDE SEQUENCE</scope>
    <source>
        <strain evidence="6">NPDC080035</strain>
    </source>
</reference>
<dbReference type="InterPro" id="IPR026590">
    <property type="entry name" value="Ssirtuin_cat_dom"/>
</dbReference>
<keyword evidence="6" id="KW-0012">Acyltransferase</keyword>
<name>A0AAU7GCS7_9MICO</name>
<proteinExistence type="predicted"/>
<feature type="binding site" evidence="4">
    <location>
        <position position="188"/>
    </location>
    <ligand>
        <name>Zn(2+)</name>
        <dbReference type="ChEBI" id="CHEBI:29105"/>
    </ligand>
</feature>
<dbReference type="PANTHER" id="PTHR11085:SF10">
    <property type="entry name" value="NAD-DEPENDENT PROTEIN DEACYLASE SIRTUIN-5, MITOCHONDRIAL-RELATED"/>
    <property type="match status" value="1"/>
</dbReference>
<dbReference type="AlphaFoldDB" id="A0AAU7GCS7"/>
<keyword evidence="4" id="KW-0479">Metal-binding</keyword>